<proteinExistence type="predicted"/>
<reference evidence="1 2" key="1">
    <citation type="submission" date="2023-11" db="EMBL/GenBank/DDBJ databases">
        <title>Halocaridina rubra genome assembly.</title>
        <authorList>
            <person name="Smith C."/>
        </authorList>
    </citation>
    <scope>NUCLEOTIDE SEQUENCE [LARGE SCALE GENOMIC DNA]</scope>
    <source>
        <strain evidence="1">EP-1</strain>
        <tissue evidence="1">Whole</tissue>
    </source>
</reference>
<dbReference type="AlphaFoldDB" id="A0AAN9AH67"/>
<protein>
    <submittedName>
        <fullName evidence="1">Uncharacterized protein</fullName>
    </submittedName>
</protein>
<evidence type="ECO:0000313" key="2">
    <source>
        <dbReference type="Proteomes" id="UP001381693"/>
    </source>
</evidence>
<evidence type="ECO:0000313" key="1">
    <source>
        <dbReference type="EMBL" id="KAK7086842.1"/>
    </source>
</evidence>
<comment type="caution">
    <text evidence="1">The sequence shown here is derived from an EMBL/GenBank/DDBJ whole genome shotgun (WGS) entry which is preliminary data.</text>
</comment>
<dbReference type="Proteomes" id="UP001381693">
    <property type="component" value="Unassembled WGS sequence"/>
</dbReference>
<keyword evidence="2" id="KW-1185">Reference proteome</keyword>
<name>A0AAN9AH67_HALRR</name>
<dbReference type="EMBL" id="JAXCGZ010000066">
    <property type="protein sequence ID" value="KAK7086842.1"/>
    <property type="molecule type" value="Genomic_DNA"/>
</dbReference>
<organism evidence="1 2">
    <name type="scientific">Halocaridina rubra</name>
    <name type="common">Hawaiian red shrimp</name>
    <dbReference type="NCBI Taxonomy" id="373956"/>
    <lineage>
        <taxon>Eukaryota</taxon>
        <taxon>Metazoa</taxon>
        <taxon>Ecdysozoa</taxon>
        <taxon>Arthropoda</taxon>
        <taxon>Crustacea</taxon>
        <taxon>Multicrustacea</taxon>
        <taxon>Malacostraca</taxon>
        <taxon>Eumalacostraca</taxon>
        <taxon>Eucarida</taxon>
        <taxon>Decapoda</taxon>
        <taxon>Pleocyemata</taxon>
        <taxon>Caridea</taxon>
        <taxon>Atyoidea</taxon>
        <taxon>Atyidae</taxon>
        <taxon>Halocaridina</taxon>
    </lineage>
</organism>
<accession>A0AAN9AH67</accession>
<gene>
    <name evidence="1" type="ORF">SK128_016083</name>
</gene>
<sequence length="63" mass="6971">MKIEKSVVLQLVSLIANTCGNERKQLKPISYYEMALGGLRKSVGSIGKGMRESERCVEAIEVE</sequence>